<accession>A0A109N367</accession>
<keyword evidence="2" id="KW-0472">Membrane</keyword>
<dbReference type="Proteomes" id="UP000064189">
    <property type="component" value="Unassembled WGS sequence"/>
</dbReference>
<feature type="compositionally biased region" description="Basic and acidic residues" evidence="1">
    <location>
        <begin position="1"/>
        <end position="20"/>
    </location>
</feature>
<name>A0A109N367_9BACI</name>
<keyword evidence="4" id="KW-1185">Reference proteome</keyword>
<feature type="region of interest" description="Disordered" evidence="1">
    <location>
        <begin position="1"/>
        <end position="27"/>
    </location>
</feature>
<comment type="caution">
    <text evidence="3">The sequence shown here is derived from an EMBL/GenBank/DDBJ whole genome shotgun (WGS) entry which is preliminary data.</text>
</comment>
<evidence type="ECO:0000313" key="3">
    <source>
        <dbReference type="EMBL" id="KWW22698.1"/>
    </source>
</evidence>
<protein>
    <recommendedName>
        <fullName evidence="5">Transmembrane protein</fullName>
    </recommendedName>
</protein>
<keyword evidence="2" id="KW-0812">Transmembrane</keyword>
<evidence type="ECO:0000256" key="2">
    <source>
        <dbReference type="SAM" id="Phobius"/>
    </source>
</evidence>
<evidence type="ECO:0008006" key="5">
    <source>
        <dbReference type="Google" id="ProtNLM"/>
    </source>
</evidence>
<keyword evidence="2" id="KW-1133">Transmembrane helix</keyword>
<proteinExistence type="predicted"/>
<dbReference type="RefSeq" id="WP_061140215.1">
    <property type="nucleotide sequence ID" value="NZ_LNNH01000002.1"/>
</dbReference>
<gene>
    <name evidence="3" type="ORF">AS888_03560</name>
</gene>
<dbReference type="AlphaFoldDB" id="A0A109N367"/>
<dbReference type="EMBL" id="LNNH01000002">
    <property type="protein sequence ID" value="KWW22698.1"/>
    <property type="molecule type" value="Genomic_DNA"/>
</dbReference>
<organism evidence="3 4">
    <name type="scientific">Peribacillus simplex</name>
    <dbReference type="NCBI Taxonomy" id="1478"/>
    <lineage>
        <taxon>Bacteria</taxon>
        <taxon>Bacillati</taxon>
        <taxon>Bacillota</taxon>
        <taxon>Bacilli</taxon>
        <taxon>Bacillales</taxon>
        <taxon>Bacillaceae</taxon>
        <taxon>Peribacillus</taxon>
    </lineage>
</organism>
<evidence type="ECO:0000256" key="1">
    <source>
        <dbReference type="SAM" id="MobiDB-lite"/>
    </source>
</evidence>
<sequence length="74" mass="8882">MSKKEEEKNSLKRPSMDRTGLRSFSGNPEEFELSFYGIFMACIPIHFRRYRLVQLVTFIYNSFLIVFWLLPRSL</sequence>
<feature type="transmembrane region" description="Helical" evidence="2">
    <location>
        <begin position="52"/>
        <end position="70"/>
    </location>
</feature>
<reference evidence="3 4" key="1">
    <citation type="submission" date="2015-11" db="EMBL/GenBank/DDBJ databases">
        <title>Genome Sequence of Bacillus simplex strain VanAntwerpen2.</title>
        <authorList>
            <person name="Couger M.B."/>
        </authorList>
    </citation>
    <scope>NUCLEOTIDE SEQUENCE [LARGE SCALE GENOMIC DNA]</scope>
    <source>
        <strain evidence="3 4">VanAntwerpen02</strain>
    </source>
</reference>
<evidence type="ECO:0000313" key="4">
    <source>
        <dbReference type="Proteomes" id="UP000064189"/>
    </source>
</evidence>